<sequence length="329" mass="34644">MIEIIETAPLNAVHDLGRLGTRCYGIGRSGAMDRVALAAGNAMLGNDANAAGIEVQLFPIVLRFTVDTMVAVTGADAGALLDGVPVPAFWAMPVKAGQELELVSPADGMRSYVTVAGGIDVPVVLGSRTTALRDAFGGFQGRALKAGDMLPIGAAPALAAREAAGFGAASPWHAVTRPACGDAAPDDITLRVVPAGEYEQYDEPSQAALWAQPWTVTTQSNRQGYRLQGDKALVRQPLEMRSHGIVPGVVQVPPSGQPIIQLSDGNSAGGYPKIGVVIDADLWRVAQAAPGRRLRFVPCTPALAREAERELAHYLDTLRRQSAWVRRAA</sequence>
<comment type="caution">
    <text evidence="5">The sequence shown here is derived from an EMBL/GenBank/DDBJ whole genome shotgun (WGS) entry which is preliminary data.</text>
</comment>
<evidence type="ECO:0000256" key="1">
    <source>
        <dbReference type="ARBA" id="ARBA00022741"/>
    </source>
</evidence>
<dbReference type="GO" id="GO:0005524">
    <property type="term" value="F:ATP binding"/>
    <property type="evidence" value="ECO:0007669"/>
    <property type="project" value="UniProtKB-KW"/>
</dbReference>
<dbReference type="Proteomes" id="UP000282957">
    <property type="component" value="Unassembled WGS sequence"/>
</dbReference>
<keyword evidence="1" id="KW-0547">Nucleotide-binding</keyword>
<dbReference type="NCBIfam" id="TIGR00724">
    <property type="entry name" value="urea_amlyse_rel"/>
    <property type="match status" value="1"/>
</dbReference>
<dbReference type="SUPFAM" id="SSF50891">
    <property type="entry name" value="Cyclophilin-like"/>
    <property type="match status" value="1"/>
</dbReference>
<protein>
    <submittedName>
        <fullName evidence="5">Biotin-dependent carboxyltransferase family protein</fullName>
    </submittedName>
</protein>
<dbReference type="InterPro" id="IPR052708">
    <property type="entry name" value="PxpC"/>
</dbReference>
<keyword evidence="3" id="KW-0067">ATP-binding</keyword>
<dbReference type="AlphaFoldDB" id="A0A437MD70"/>
<keyword evidence="5" id="KW-0808">Transferase</keyword>
<proteinExistence type="predicted"/>
<dbReference type="OrthoDB" id="9768696at2"/>
<organism evidence="5 6">
    <name type="scientific">Rhodovarius crocodyli</name>
    <dbReference type="NCBI Taxonomy" id="1979269"/>
    <lineage>
        <taxon>Bacteria</taxon>
        <taxon>Pseudomonadati</taxon>
        <taxon>Pseudomonadota</taxon>
        <taxon>Alphaproteobacteria</taxon>
        <taxon>Acetobacterales</taxon>
        <taxon>Roseomonadaceae</taxon>
        <taxon>Rhodovarius</taxon>
    </lineage>
</organism>
<keyword evidence="6" id="KW-1185">Reference proteome</keyword>
<evidence type="ECO:0000313" key="5">
    <source>
        <dbReference type="EMBL" id="RVT95588.1"/>
    </source>
</evidence>
<evidence type="ECO:0000256" key="2">
    <source>
        <dbReference type="ARBA" id="ARBA00022801"/>
    </source>
</evidence>
<accession>A0A437MD70</accession>
<dbReference type="PANTHER" id="PTHR43309">
    <property type="entry name" value="5-OXOPROLINASE SUBUNIT C"/>
    <property type="match status" value="1"/>
</dbReference>
<dbReference type="GO" id="GO:0016787">
    <property type="term" value="F:hydrolase activity"/>
    <property type="evidence" value="ECO:0007669"/>
    <property type="project" value="UniProtKB-KW"/>
</dbReference>
<keyword evidence="2" id="KW-0378">Hydrolase</keyword>
<feature type="domain" description="Carboxyltransferase" evidence="4">
    <location>
        <begin position="23"/>
        <end position="314"/>
    </location>
</feature>
<evidence type="ECO:0000259" key="4">
    <source>
        <dbReference type="SMART" id="SM00797"/>
    </source>
</evidence>
<name>A0A437MD70_9PROT</name>
<evidence type="ECO:0000256" key="3">
    <source>
        <dbReference type="ARBA" id="ARBA00022840"/>
    </source>
</evidence>
<dbReference type="RefSeq" id="WP_127788446.1">
    <property type="nucleotide sequence ID" value="NZ_SACL01000005.1"/>
</dbReference>
<dbReference type="PANTHER" id="PTHR43309:SF3">
    <property type="entry name" value="5-OXOPROLINASE SUBUNIT C"/>
    <property type="match status" value="1"/>
</dbReference>
<dbReference type="EMBL" id="SACL01000005">
    <property type="protein sequence ID" value="RVT95588.1"/>
    <property type="molecule type" value="Genomic_DNA"/>
</dbReference>
<reference evidence="5 6" key="1">
    <citation type="submission" date="2019-01" db="EMBL/GenBank/DDBJ databases">
        <authorList>
            <person name="Chen W.-M."/>
        </authorList>
    </citation>
    <scope>NUCLEOTIDE SEQUENCE [LARGE SCALE GENOMIC DNA]</scope>
    <source>
        <strain evidence="5 6">CCP-6</strain>
    </source>
</reference>
<dbReference type="Gene3D" id="2.40.100.10">
    <property type="entry name" value="Cyclophilin-like"/>
    <property type="match status" value="1"/>
</dbReference>
<dbReference type="SMART" id="SM00797">
    <property type="entry name" value="AHS2"/>
    <property type="match status" value="1"/>
</dbReference>
<dbReference type="InterPro" id="IPR029000">
    <property type="entry name" value="Cyclophilin-like_dom_sf"/>
</dbReference>
<dbReference type="Pfam" id="PF02626">
    <property type="entry name" value="CT_A_B"/>
    <property type="match status" value="1"/>
</dbReference>
<gene>
    <name evidence="5" type="ORF">EOD42_15395</name>
</gene>
<dbReference type="InterPro" id="IPR003778">
    <property type="entry name" value="CT_A_B"/>
</dbReference>
<dbReference type="GO" id="GO:0016740">
    <property type="term" value="F:transferase activity"/>
    <property type="evidence" value="ECO:0007669"/>
    <property type="project" value="UniProtKB-KW"/>
</dbReference>
<evidence type="ECO:0000313" key="6">
    <source>
        <dbReference type="Proteomes" id="UP000282957"/>
    </source>
</evidence>